<evidence type="ECO:0000313" key="2">
    <source>
        <dbReference type="EMBL" id="KAF4394422.1"/>
    </source>
</evidence>
<accession>A0A7J6HGI8</accession>
<keyword evidence="3" id="KW-1185">Reference proteome</keyword>
<dbReference type="EMBL" id="JAATIQ010000045">
    <property type="protein sequence ID" value="KAF4394422.1"/>
    <property type="molecule type" value="Genomic_DNA"/>
</dbReference>
<name>A0A7J6HGI8_CANSA</name>
<comment type="caution">
    <text evidence="2">The sequence shown here is derived from an EMBL/GenBank/DDBJ whole genome shotgun (WGS) entry which is preliminary data.</text>
</comment>
<protein>
    <submittedName>
        <fullName evidence="2">Uncharacterized protein</fullName>
    </submittedName>
</protein>
<dbReference type="AlphaFoldDB" id="A0A7J6HGI8"/>
<dbReference type="Proteomes" id="UP000583929">
    <property type="component" value="Unassembled WGS sequence"/>
</dbReference>
<feature type="region of interest" description="Disordered" evidence="1">
    <location>
        <begin position="62"/>
        <end position="104"/>
    </location>
</feature>
<sequence>MQWLYEVFPGSNGIERTSIRIATNCYSAQAIIPERNKLSPELVKGRSIFLIIHNRGQLKQEGTKLSSVEGEVAHGETKPRPLPINTSSALSHHSNHVPTILSKI</sequence>
<gene>
    <name evidence="2" type="ORF">G4B88_018572</name>
</gene>
<reference evidence="2 3" key="1">
    <citation type="journal article" date="2020" name="bioRxiv">
        <title>Sequence and annotation of 42 cannabis genomes reveals extensive copy number variation in cannabinoid synthesis and pathogen resistance genes.</title>
        <authorList>
            <person name="Mckernan K.J."/>
            <person name="Helbert Y."/>
            <person name="Kane L.T."/>
            <person name="Ebling H."/>
            <person name="Zhang L."/>
            <person name="Liu B."/>
            <person name="Eaton Z."/>
            <person name="Mclaughlin S."/>
            <person name="Kingan S."/>
            <person name="Baybayan P."/>
            <person name="Concepcion G."/>
            <person name="Jordan M."/>
            <person name="Riva A."/>
            <person name="Barbazuk W."/>
            <person name="Harkins T."/>
        </authorList>
    </citation>
    <scope>NUCLEOTIDE SEQUENCE [LARGE SCALE GENOMIC DNA]</scope>
    <source>
        <strain evidence="3">cv. Jamaican Lion 4</strain>
        <tissue evidence="2">Leaf</tissue>
    </source>
</reference>
<organism evidence="2 3">
    <name type="scientific">Cannabis sativa</name>
    <name type="common">Hemp</name>
    <name type="synonym">Marijuana</name>
    <dbReference type="NCBI Taxonomy" id="3483"/>
    <lineage>
        <taxon>Eukaryota</taxon>
        <taxon>Viridiplantae</taxon>
        <taxon>Streptophyta</taxon>
        <taxon>Embryophyta</taxon>
        <taxon>Tracheophyta</taxon>
        <taxon>Spermatophyta</taxon>
        <taxon>Magnoliopsida</taxon>
        <taxon>eudicotyledons</taxon>
        <taxon>Gunneridae</taxon>
        <taxon>Pentapetalae</taxon>
        <taxon>rosids</taxon>
        <taxon>fabids</taxon>
        <taxon>Rosales</taxon>
        <taxon>Cannabaceae</taxon>
        <taxon>Cannabis</taxon>
    </lineage>
</organism>
<evidence type="ECO:0000313" key="3">
    <source>
        <dbReference type="Proteomes" id="UP000583929"/>
    </source>
</evidence>
<proteinExistence type="predicted"/>
<evidence type="ECO:0000256" key="1">
    <source>
        <dbReference type="SAM" id="MobiDB-lite"/>
    </source>
</evidence>